<accession>A0A9X7W0B7</accession>
<evidence type="ECO:0000313" key="2">
    <source>
        <dbReference type="EMBL" id="QSO48351.1"/>
    </source>
</evidence>
<evidence type="ECO:0000313" key="3">
    <source>
        <dbReference type="Proteomes" id="UP000663505"/>
    </source>
</evidence>
<dbReference type="InterPro" id="IPR044556">
    <property type="entry name" value="EndoII-like_GIY-YIG"/>
</dbReference>
<dbReference type="Pfam" id="PF24706">
    <property type="entry name" value="DUF7669"/>
    <property type="match status" value="1"/>
</dbReference>
<dbReference type="Gene3D" id="3.40.1440.10">
    <property type="entry name" value="GIY-YIG endonuclease"/>
    <property type="match status" value="1"/>
</dbReference>
<feature type="domain" description="DUF7669" evidence="1">
    <location>
        <begin position="195"/>
        <end position="258"/>
    </location>
</feature>
<proteinExistence type="predicted"/>
<keyword evidence="3" id="KW-1185">Reference proteome</keyword>
<evidence type="ECO:0000259" key="1">
    <source>
        <dbReference type="Pfam" id="PF24706"/>
    </source>
</evidence>
<name>A0A9X7W0B7_9BACL</name>
<dbReference type="Proteomes" id="UP000663505">
    <property type="component" value="Chromosome"/>
</dbReference>
<dbReference type="RefSeq" id="WP_206657686.1">
    <property type="nucleotide sequence ID" value="NZ_CP071182.1"/>
</dbReference>
<sequence length="272" mass="31351">MNIYVGNHLFEYVCDIVPDQVDGKMKAFLPQHEYDNHEGLVLHQYGMGPFCHFTIPKVNAEGVYVIQVSDQIVYVGECENLSNRFNMGNGYISPRNCYVGGQATNCRLNHHIYEMALVNIQIKLYFHDTHARFEVERELIEKLNPAWNIARGKYSTSVETVKVGRSITPKSPVVRSGSRRKSSCRDEVLLAAQSVVKRRGVNRFTVQEVVDFMVERKTPYQESTIRTHIVSKCCVNAPRHHVTTFNDFQRVDHGVYKLHWDEMESALSKREI</sequence>
<dbReference type="InterPro" id="IPR035901">
    <property type="entry name" value="GIY-YIG_endonuc_sf"/>
</dbReference>
<dbReference type="EMBL" id="CP071182">
    <property type="protein sequence ID" value="QSO48351.1"/>
    <property type="molecule type" value="Genomic_DNA"/>
</dbReference>
<dbReference type="AlphaFoldDB" id="A0A9X7W0B7"/>
<reference evidence="2 3" key="1">
    <citation type="submission" date="2021-02" db="EMBL/GenBank/DDBJ databases">
        <title>Alicyclobacillus curvatus sp. nov. and Alicyclobacillus mengziensis sp. nov., two acidophilic bacteria isolated from acid mine drainage.</title>
        <authorList>
            <person name="Huang Y."/>
        </authorList>
    </citation>
    <scope>NUCLEOTIDE SEQUENCE [LARGE SCALE GENOMIC DNA]</scope>
    <source>
        <strain evidence="2 3">S30H14</strain>
    </source>
</reference>
<organism evidence="2 3">
    <name type="scientific">Alicyclobacillus mengziensis</name>
    <dbReference type="NCBI Taxonomy" id="2931921"/>
    <lineage>
        <taxon>Bacteria</taxon>
        <taxon>Bacillati</taxon>
        <taxon>Bacillota</taxon>
        <taxon>Bacilli</taxon>
        <taxon>Bacillales</taxon>
        <taxon>Alicyclobacillaceae</taxon>
        <taxon>Alicyclobacillus</taxon>
    </lineage>
</organism>
<dbReference type="KEGG" id="afx:JZ786_05015"/>
<gene>
    <name evidence="2" type="ORF">JZ786_05015</name>
</gene>
<dbReference type="InterPro" id="IPR056086">
    <property type="entry name" value="DUF7669"/>
</dbReference>
<protein>
    <submittedName>
        <fullName evidence="2">GIY-YIG nuclease family protein</fullName>
    </submittedName>
</protein>
<dbReference type="CDD" id="cd10436">
    <property type="entry name" value="GIY-YIG_EndoII_Hpy188I_like"/>
    <property type="match status" value="1"/>
</dbReference>